<evidence type="ECO:0000256" key="1">
    <source>
        <dbReference type="SAM" id="SignalP"/>
    </source>
</evidence>
<organism evidence="2 3">
    <name type="scientific">Parasedimentitalea maritima</name>
    <dbReference type="NCBI Taxonomy" id="2578117"/>
    <lineage>
        <taxon>Bacteria</taxon>
        <taxon>Pseudomonadati</taxon>
        <taxon>Pseudomonadota</taxon>
        <taxon>Alphaproteobacteria</taxon>
        <taxon>Rhodobacterales</taxon>
        <taxon>Paracoccaceae</taxon>
        <taxon>Parasedimentitalea</taxon>
    </lineage>
</organism>
<name>A0A6A4RN34_9RHOB</name>
<sequence length="138" mass="15296">MKRRHLLVLALLGLAAACTPVVRPSADVLAQRLAEPDLDVEAHQQWLLRRGYRQLDREGAGGPWPKTGPCFGKSSGNMLAGAVLVRVCFADDEQPIVLSGVSFRLRWTEVYPVDMRAADFQDGSDFRVSNETLETMIQ</sequence>
<dbReference type="Proteomes" id="UP000441586">
    <property type="component" value="Unassembled WGS sequence"/>
</dbReference>
<accession>A0A6A4RN34</accession>
<feature type="chain" id="PRO_5025411318" description="Lipoprotein" evidence="1">
    <location>
        <begin position="18"/>
        <end position="138"/>
    </location>
</feature>
<feature type="signal peptide" evidence="1">
    <location>
        <begin position="1"/>
        <end position="17"/>
    </location>
</feature>
<dbReference type="RefSeq" id="WP_158976377.1">
    <property type="nucleotide sequence ID" value="NZ_WSFO01000001.1"/>
</dbReference>
<evidence type="ECO:0000313" key="3">
    <source>
        <dbReference type="Proteomes" id="UP000441586"/>
    </source>
</evidence>
<dbReference type="EMBL" id="WSFO01000001">
    <property type="protein sequence ID" value="KAE9632401.1"/>
    <property type="molecule type" value="Genomic_DNA"/>
</dbReference>
<gene>
    <name evidence="2" type="ORF">GP644_01085</name>
</gene>
<dbReference type="PROSITE" id="PS51257">
    <property type="entry name" value="PROKAR_LIPOPROTEIN"/>
    <property type="match status" value="1"/>
</dbReference>
<proteinExistence type="predicted"/>
<evidence type="ECO:0000313" key="2">
    <source>
        <dbReference type="EMBL" id="KAE9632401.1"/>
    </source>
</evidence>
<comment type="caution">
    <text evidence="2">The sequence shown here is derived from an EMBL/GenBank/DDBJ whole genome shotgun (WGS) entry which is preliminary data.</text>
</comment>
<reference evidence="2 3" key="1">
    <citation type="submission" date="2019-12" db="EMBL/GenBank/DDBJ databases">
        <authorList>
            <person name="Zhang Y.-J."/>
        </authorList>
    </citation>
    <scope>NUCLEOTIDE SEQUENCE [LARGE SCALE GENOMIC DNA]</scope>
    <source>
        <strain evidence="2 3">H18S-6</strain>
    </source>
</reference>
<dbReference type="AlphaFoldDB" id="A0A6A4RN34"/>
<keyword evidence="1" id="KW-0732">Signal</keyword>
<protein>
    <recommendedName>
        <fullName evidence="4">Lipoprotein</fullName>
    </recommendedName>
</protein>
<evidence type="ECO:0008006" key="4">
    <source>
        <dbReference type="Google" id="ProtNLM"/>
    </source>
</evidence>